<evidence type="ECO:0000313" key="1">
    <source>
        <dbReference type="EMBL" id="MFC0548327.1"/>
    </source>
</evidence>
<organism evidence="1 2">
    <name type="scientific">Kutzneria chonburiensis</name>
    <dbReference type="NCBI Taxonomy" id="1483604"/>
    <lineage>
        <taxon>Bacteria</taxon>
        <taxon>Bacillati</taxon>
        <taxon>Actinomycetota</taxon>
        <taxon>Actinomycetes</taxon>
        <taxon>Pseudonocardiales</taxon>
        <taxon>Pseudonocardiaceae</taxon>
        <taxon>Kutzneria</taxon>
    </lineage>
</organism>
<gene>
    <name evidence="1" type="ORF">ACFFH7_42935</name>
</gene>
<proteinExistence type="predicted"/>
<reference evidence="1 2" key="1">
    <citation type="submission" date="2024-09" db="EMBL/GenBank/DDBJ databases">
        <authorList>
            <person name="Sun Q."/>
            <person name="Mori K."/>
        </authorList>
    </citation>
    <scope>NUCLEOTIDE SEQUENCE [LARGE SCALE GENOMIC DNA]</scope>
    <source>
        <strain evidence="1 2">TBRC 1432</strain>
    </source>
</reference>
<accession>A0ABV6N790</accession>
<protein>
    <submittedName>
        <fullName evidence="1">Uncharacterized protein</fullName>
    </submittedName>
</protein>
<dbReference type="EMBL" id="JBHLUD010000015">
    <property type="protein sequence ID" value="MFC0548327.1"/>
    <property type="molecule type" value="Genomic_DNA"/>
</dbReference>
<evidence type="ECO:0000313" key="2">
    <source>
        <dbReference type="Proteomes" id="UP001589810"/>
    </source>
</evidence>
<sequence>MAGIVLAETLLTGLFTSAPAIGAGVVGLRPAGMMFGRSGGRFDFLLRRGAGNIEPYGTGTRTASMSPSRG</sequence>
<dbReference type="Proteomes" id="UP001589810">
    <property type="component" value="Unassembled WGS sequence"/>
</dbReference>
<name>A0ABV6N790_9PSEU</name>
<dbReference type="RefSeq" id="WP_273937828.1">
    <property type="nucleotide sequence ID" value="NZ_CP097263.1"/>
</dbReference>
<keyword evidence="2" id="KW-1185">Reference proteome</keyword>
<comment type="caution">
    <text evidence="1">The sequence shown here is derived from an EMBL/GenBank/DDBJ whole genome shotgun (WGS) entry which is preliminary data.</text>
</comment>